<feature type="region of interest" description="Disordered" evidence="1">
    <location>
        <begin position="1"/>
        <end position="20"/>
    </location>
</feature>
<name>A0A9P8TX88_9HYPO</name>
<feature type="compositionally biased region" description="Basic and acidic residues" evidence="1">
    <location>
        <begin position="55"/>
        <end position="66"/>
    </location>
</feature>
<organism evidence="2 3">
    <name type="scientific">Trichoderma cornu-damae</name>
    <dbReference type="NCBI Taxonomy" id="654480"/>
    <lineage>
        <taxon>Eukaryota</taxon>
        <taxon>Fungi</taxon>
        <taxon>Dikarya</taxon>
        <taxon>Ascomycota</taxon>
        <taxon>Pezizomycotina</taxon>
        <taxon>Sordariomycetes</taxon>
        <taxon>Hypocreomycetidae</taxon>
        <taxon>Hypocreales</taxon>
        <taxon>Hypocreaceae</taxon>
        <taxon>Trichoderma</taxon>
    </lineage>
</organism>
<dbReference type="EMBL" id="JAIWOZ010000002">
    <property type="protein sequence ID" value="KAH6608464.1"/>
    <property type="molecule type" value="Genomic_DNA"/>
</dbReference>
<dbReference type="Proteomes" id="UP000827724">
    <property type="component" value="Unassembled WGS sequence"/>
</dbReference>
<evidence type="ECO:0000313" key="3">
    <source>
        <dbReference type="Proteomes" id="UP000827724"/>
    </source>
</evidence>
<sequence>MPQDNISPGTEPQAMSKLDVSQPPYGIQRFAAECGPWLAAGVVVGIAKSCQSERLDNNARDGDDRSTVATQGSGK</sequence>
<proteinExistence type="predicted"/>
<evidence type="ECO:0000256" key="1">
    <source>
        <dbReference type="SAM" id="MobiDB-lite"/>
    </source>
</evidence>
<keyword evidence="3" id="KW-1185">Reference proteome</keyword>
<accession>A0A9P8TX88</accession>
<dbReference type="AlphaFoldDB" id="A0A9P8TX88"/>
<evidence type="ECO:0000313" key="2">
    <source>
        <dbReference type="EMBL" id="KAH6608464.1"/>
    </source>
</evidence>
<protein>
    <submittedName>
        <fullName evidence="2">Uncharacterized protein</fullName>
    </submittedName>
</protein>
<comment type="caution">
    <text evidence="2">The sequence shown here is derived from an EMBL/GenBank/DDBJ whole genome shotgun (WGS) entry which is preliminary data.</text>
</comment>
<reference evidence="2" key="1">
    <citation type="submission" date="2021-08" db="EMBL/GenBank/DDBJ databases">
        <title>Chromosome-Level Trichoderma cornu-damae using Hi-C Data.</title>
        <authorList>
            <person name="Kim C.S."/>
        </authorList>
    </citation>
    <scope>NUCLEOTIDE SEQUENCE</scope>
    <source>
        <strain evidence="2">KA19-0412C</strain>
    </source>
</reference>
<gene>
    <name evidence="2" type="ORF">Trco_001810</name>
</gene>
<feature type="region of interest" description="Disordered" evidence="1">
    <location>
        <begin position="55"/>
        <end position="75"/>
    </location>
</feature>
<feature type="compositionally biased region" description="Polar residues" evidence="1">
    <location>
        <begin position="1"/>
        <end position="10"/>
    </location>
</feature>